<sequence length="223" mass="24113">MDVTLNADMQLYVIPSGDGYSCLGFDNARGHADLIAERLGRRDLAFAEGEHGTLAGYARYCTAVHAWGRSPLAGCTYFGPGTDPQAARVLEACRRDGRKVRLMLGDTATGRCWLEEHGVVGCIGRSTGTLKVPLLVEPGAGGGGSILTDCLLRIVEWDTGRDLYRHRAYRLPKLALRHTPEEKARAWQVLQGGTVAAAFSDAGRAGAYLAFMCGETVEPRIFQ</sequence>
<evidence type="ECO:0000313" key="2">
    <source>
        <dbReference type="Proteomes" id="UP000199119"/>
    </source>
</evidence>
<evidence type="ECO:0000313" key="1">
    <source>
        <dbReference type="EMBL" id="SFE86848.1"/>
    </source>
</evidence>
<organism evidence="1 2">
    <name type="scientific">Paracidovorax wautersii</name>
    <dbReference type="NCBI Taxonomy" id="1177982"/>
    <lineage>
        <taxon>Bacteria</taxon>
        <taxon>Pseudomonadati</taxon>
        <taxon>Pseudomonadota</taxon>
        <taxon>Betaproteobacteria</taxon>
        <taxon>Burkholderiales</taxon>
        <taxon>Comamonadaceae</taxon>
        <taxon>Paracidovorax</taxon>
    </lineage>
</organism>
<name>A0A1I2E2Q4_9BURK</name>
<dbReference type="EMBL" id="FONX01000006">
    <property type="protein sequence ID" value="SFE86848.1"/>
    <property type="molecule type" value="Genomic_DNA"/>
</dbReference>
<dbReference type="OrthoDB" id="8809410at2"/>
<gene>
    <name evidence="1" type="ORF">SAMN04489711_106171</name>
</gene>
<dbReference type="STRING" id="1177982.SAMN04489711_106171"/>
<dbReference type="Proteomes" id="UP000199119">
    <property type="component" value="Unassembled WGS sequence"/>
</dbReference>
<protein>
    <submittedName>
        <fullName evidence="1">Uncharacterized protein</fullName>
    </submittedName>
</protein>
<dbReference type="AlphaFoldDB" id="A0A1I2E2Q4"/>
<dbReference type="RefSeq" id="WP_059400402.1">
    <property type="nucleotide sequence ID" value="NZ_FONX01000006.1"/>
</dbReference>
<proteinExistence type="predicted"/>
<accession>A0A1I2E2Q4</accession>
<keyword evidence="2" id="KW-1185">Reference proteome</keyword>
<reference evidence="2" key="1">
    <citation type="submission" date="2016-10" db="EMBL/GenBank/DDBJ databases">
        <authorList>
            <person name="Varghese N."/>
            <person name="Submissions S."/>
        </authorList>
    </citation>
    <scope>NUCLEOTIDE SEQUENCE [LARGE SCALE GENOMIC DNA]</scope>
    <source>
        <strain evidence="2">DSM 27981</strain>
    </source>
</reference>